<evidence type="ECO:0000313" key="2">
    <source>
        <dbReference type="Proteomes" id="UP000561726"/>
    </source>
</evidence>
<dbReference type="RefSeq" id="WP_338042590.1">
    <property type="nucleotide sequence ID" value="NZ_JACHBQ010000001.1"/>
</dbReference>
<accession>A0A7W8ZU90</accession>
<dbReference type="AlphaFoldDB" id="A0A7W8ZU90"/>
<dbReference type="Proteomes" id="UP000561726">
    <property type="component" value="Unassembled WGS sequence"/>
</dbReference>
<proteinExistence type="predicted"/>
<evidence type="ECO:0000313" key="1">
    <source>
        <dbReference type="EMBL" id="MBB5640168.1"/>
    </source>
</evidence>
<reference evidence="1 2" key="1">
    <citation type="submission" date="2020-08" db="EMBL/GenBank/DDBJ databases">
        <title>Sequencing the genomes of 1000 actinobacteria strains.</title>
        <authorList>
            <person name="Klenk H.-P."/>
        </authorList>
    </citation>
    <scope>NUCLEOTIDE SEQUENCE [LARGE SCALE GENOMIC DNA]</scope>
    <source>
        <strain evidence="1 2">DSM 21065</strain>
    </source>
</reference>
<organism evidence="1 2">
    <name type="scientific">Cryobacterium roopkundense</name>
    <dbReference type="NCBI Taxonomy" id="1001240"/>
    <lineage>
        <taxon>Bacteria</taxon>
        <taxon>Bacillati</taxon>
        <taxon>Actinomycetota</taxon>
        <taxon>Actinomycetes</taxon>
        <taxon>Micrococcales</taxon>
        <taxon>Microbacteriaceae</taxon>
        <taxon>Cryobacterium</taxon>
    </lineage>
</organism>
<gene>
    <name evidence="1" type="ORF">BJ997_000716</name>
</gene>
<sequence length="45" mass="4619">MVAANGDAVRRQAHAAALTFALSMKTLDIAWDDAISLAAAAYANA</sequence>
<protein>
    <submittedName>
        <fullName evidence="1">Uncharacterized protein</fullName>
    </submittedName>
</protein>
<dbReference type="EMBL" id="JACHBQ010000001">
    <property type="protein sequence ID" value="MBB5640168.1"/>
    <property type="molecule type" value="Genomic_DNA"/>
</dbReference>
<comment type="caution">
    <text evidence="1">The sequence shown here is derived from an EMBL/GenBank/DDBJ whole genome shotgun (WGS) entry which is preliminary data.</text>
</comment>
<name>A0A7W8ZU90_9MICO</name>